<protein>
    <submittedName>
        <fullName evidence="1">Uncharacterized protein</fullName>
    </submittedName>
</protein>
<organism evidence="1">
    <name type="scientific">Utricularia reniformis</name>
    <dbReference type="NCBI Taxonomy" id="192314"/>
    <lineage>
        <taxon>Eukaryota</taxon>
        <taxon>Viridiplantae</taxon>
        <taxon>Streptophyta</taxon>
        <taxon>Embryophyta</taxon>
        <taxon>Tracheophyta</taxon>
        <taxon>Spermatophyta</taxon>
        <taxon>Magnoliopsida</taxon>
        <taxon>eudicotyledons</taxon>
        <taxon>Gunneridae</taxon>
        <taxon>Pentapetalae</taxon>
        <taxon>asterids</taxon>
        <taxon>lamiids</taxon>
        <taxon>Lamiales</taxon>
        <taxon>Lentibulariaceae</taxon>
        <taxon>Utricularia</taxon>
    </lineage>
</organism>
<proteinExistence type="predicted"/>
<sequence>MLSASSLGTQGGVAYPIAVTISGQKPSSLDDFFLSIIASKEAIAPPYDTTFMKALRTTTTLDSSYTPDISFYHP</sequence>
<evidence type="ECO:0000313" key="1">
    <source>
        <dbReference type="EMBL" id="ART32115.1"/>
    </source>
</evidence>
<dbReference type="EMBL" id="KY774314">
    <property type="protein sequence ID" value="ART32115.1"/>
    <property type="molecule type" value="Genomic_DNA"/>
</dbReference>
<gene>
    <name evidence="1" type="ORF">AEK19_MT1953</name>
</gene>
<keyword evidence="1" id="KW-0496">Mitochondrion</keyword>
<dbReference type="AlphaFoldDB" id="A0A1Y0B3T2"/>
<geneLocation type="mitochondrion" evidence="1"/>
<name>A0A1Y0B3T2_9LAMI</name>
<reference evidence="1" key="1">
    <citation type="submission" date="2017-03" db="EMBL/GenBank/DDBJ databases">
        <title>The mitochondrial genome of the carnivorous plant Utricularia reniformis (Lentibulariaceae): structure, comparative analysis and evolutionary landmarks.</title>
        <authorList>
            <person name="Silva S.R."/>
            <person name="Alvarenga D.O."/>
            <person name="Michael T.P."/>
            <person name="Miranda V.F.O."/>
            <person name="Varani A.M."/>
        </authorList>
    </citation>
    <scope>NUCLEOTIDE SEQUENCE</scope>
</reference>
<accession>A0A1Y0B3T2</accession>